<evidence type="ECO:0000313" key="12">
    <source>
        <dbReference type="EMBL" id="MBO1901174.1"/>
    </source>
</evidence>
<keyword evidence="13" id="KW-1185">Reference proteome</keyword>
<evidence type="ECO:0000256" key="3">
    <source>
        <dbReference type="ARBA" id="ARBA00022618"/>
    </source>
</evidence>
<keyword evidence="4 9" id="KW-0159">Chromosome partition</keyword>
<feature type="active site" description="O-(3'-phospho-DNA)-tyrosine intermediate" evidence="9">
    <location>
        <position position="291"/>
    </location>
</feature>
<comment type="function">
    <text evidence="9">Site-specific tyrosine recombinase, which acts by catalyzing the cutting and rejoining of the recombining DNA molecules. The XerC-XerD complex is essential to convert dimers of the bacterial chromosome into monomers to permit their segregation at cell division. It also contributes to the segregational stability of plasmids.</text>
</comment>
<dbReference type="InterPro" id="IPR011010">
    <property type="entry name" value="DNA_brk_join_enz"/>
</dbReference>
<organism evidence="12 13">
    <name type="scientific">Leucobacter weissii</name>
    <dbReference type="NCBI Taxonomy" id="1983706"/>
    <lineage>
        <taxon>Bacteria</taxon>
        <taxon>Bacillati</taxon>
        <taxon>Actinomycetota</taxon>
        <taxon>Actinomycetes</taxon>
        <taxon>Micrococcales</taxon>
        <taxon>Microbacteriaceae</taxon>
        <taxon>Leucobacter</taxon>
    </lineage>
</organism>
<sequence>MRLDEAIAGFLTAVEYEYGYSPHTIAAYRRDLRDLAAFVVADEAGAAPGSADVQVLDLELLRAWLWQRQQRGLAPSTLARNVATAKSFGGWLEQRRLVPGNPASRLRAPKRESPLPRVLSEDQLQRILDRAAARARSGDPAELRDRAVLELLYATALRVSELCGLRLDGIDLRERTVRVLGKGGKERVVPLGAPAAGAVGDYLGRGRSPLAARAERASPPVLFLGNDGGPLADHAVYRLVSRELEQEPGSGPRGPHTLRHSAATHLLNGGADLRVVQEMLGHASLGSTQVYTHVSTERLAETYRRAHPRA</sequence>
<keyword evidence="8 9" id="KW-0131">Cell cycle</keyword>
<gene>
    <name evidence="9" type="primary">xerC</name>
    <name evidence="12" type="ORF">J4H92_04325</name>
</gene>
<feature type="active site" evidence="9">
    <location>
        <position position="256"/>
    </location>
</feature>
<evidence type="ECO:0000256" key="9">
    <source>
        <dbReference type="HAMAP-Rule" id="MF_01808"/>
    </source>
</evidence>
<dbReference type="GO" id="GO:0003677">
    <property type="term" value="F:DNA binding"/>
    <property type="evidence" value="ECO:0007669"/>
    <property type="project" value="UniProtKB-UniRule"/>
</dbReference>
<evidence type="ECO:0000256" key="4">
    <source>
        <dbReference type="ARBA" id="ARBA00022829"/>
    </source>
</evidence>
<feature type="active site" evidence="9">
    <location>
        <position position="182"/>
    </location>
</feature>
<proteinExistence type="inferred from homology"/>
<feature type="domain" description="Tyr recombinase" evidence="10">
    <location>
        <begin position="114"/>
        <end position="304"/>
    </location>
</feature>
<reference evidence="12" key="1">
    <citation type="submission" date="2021-03" db="EMBL/GenBank/DDBJ databases">
        <title>Leucobacter chromiisoli sp. nov., isolated from chromium-containing soil of chemical plant.</title>
        <authorList>
            <person name="Xu Z."/>
        </authorList>
    </citation>
    <scope>NUCLEOTIDE SEQUENCE</scope>
    <source>
        <strain evidence="12">S27</strain>
    </source>
</reference>
<dbReference type="Gene3D" id="1.10.150.130">
    <property type="match status" value="1"/>
</dbReference>
<dbReference type="InterPro" id="IPR002104">
    <property type="entry name" value="Integrase_catalytic"/>
</dbReference>
<dbReference type="GO" id="GO:0051301">
    <property type="term" value="P:cell division"/>
    <property type="evidence" value="ECO:0007669"/>
    <property type="project" value="UniProtKB-KW"/>
</dbReference>
<evidence type="ECO:0000256" key="7">
    <source>
        <dbReference type="ARBA" id="ARBA00023172"/>
    </source>
</evidence>
<comment type="similarity">
    <text evidence="9">Belongs to the 'phage' integrase family. XerC subfamily.</text>
</comment>
<evidence type="ECO:0000256" key="2">
    <source>
        <dbReference type="ARBA" id="ARBA00022490"/>
    </source>
</evidence>
<dbReference type="GO" id="GO:0007059">
    <property type="term" value="P:chromosome segregation"/>
    <property type="evidence" value="ECO:0007669"/>
    <property type="project" value="UniProtKB-UniRule"/>
</dbReference>
<keyword evidence="5 9" id="KW-0229">DNA integration</keyword>
<dbReference type="InterPro" id="IPR010998">
    <property type="entry name" value="Integrase_recombinase_N"/>
</dbReference>
<evidence type="ECO:0000256" key="6">
    <source>
        <dbReference type="ARBA" id="ARBA00023125"/>
    </source>
</evidence>
<protein>
    <recommendedName>
        <fullName evidence="9">Tyrosine recombinase XerC</fullName>
    </recommendedName>
</protein>
<dbReference type="Proteomes" id="UP000664382">
    <property type="component" value="Unassembled WGS sequence"/>
</dbReference>
<dbReference type="CDD" id="cd00798">
    <property type="entry name" value="INT_XerDC_C"/>
    <property type="match status" value="1"/>
</dbReference>
<evidence type="ECO:0000256" key="1">
    <source>
        <dbReference type="ARBA" id="ARBA00004496"/>
    </source>
</evidence>
<feature type="active site" evidence="9">
    <location>
        <position position="282"/>
    </location>
</feature>
<dbReference type="Gene3D" id="1.10.443.10">
    <property type="entry name" value="Intergrase catalytic core"/>
    <property type="match status" value="1"/>
</dbReference>
<feature type="active site" evidence="9">
    <location>
        <position position="158"/>
    </location>
</feature>
<dbReference type="EMBL" id="JAGDYM010000004">
    <property type="protein sequence ID" value="MBO1901174.1"/>
    <property type="molecule type" value="Genomic_DNA"/>
</dbReference>
<dbReference type="InterPro" id="IPR023009">
    <property type="entry name" value="Tyrosine_recombinase_XerC/XerD"/>
</dbReference>
<accession>A0A939MQH2</accession>
<dbReference type="RefSeq" id="WP_208096431.1">
    <property type="nucleotide sequence ID" value="NZ_JAGDYM010000004.1"/>
</dbReference>
<dbReference type="GO" id="GO:0006313">
    <property type="term" value="P:DNA transposition"/>
    <property type="evidence" value="ECO:0007669"/>
    <property type="project" value="UniProtKB-UniRule"/>
</dbReference>
<keyword evidence="7 9" id="KW-0233">DNA recombination</keyword>
<dbReference type="InterPro" id="IPR004107">
    <property type="entry name" value="Integrase_SAM-like_N"/>
</dbReference>
<keyword evidence="3 9" id="KW-0132">Cell division</keyword>
<dbReference type="PANTHER" id="PTHR30349">
    <property type="entry name" value="PHAGE INTEGRASE-RELATED"/>
    <property type="match status" value="1"/>
</dbReference>
<evidence type="ECO:0000256" key="5">
    <source>
        <dbReference type="ARBA" id="ARBA00022908"/>
    </source>
</evidence>
<dbReference type="Pfam" id="PF00589">
    <property type="entry name" value="Phage_integrase"/>
    <property type="match status" value="1"/>
</dbReference>
<dbReference type="SUPFAM" id="SSF56349">
    <property type="entry name" value="DNA breaking-rejoining enzymes"/>
    <property type="match status" value="1"/>
</dbReference>
<keyword evidence="6 9" id="KW-0238">DNA-binding</keyword>
<dbReference type="PROSITE" id="PS51900">
    <property type="entry name" value="CB"/>
    <property type="match status" value="1"/>
</dbReference>
<evidence type="ECO:0000313" key="13">
    <source>
        <dbReference type="Proteomes" id="UP000664382"/>
    </source>
</evidence>
<dbReference type="InterPro" id="IPR044068">
    <property type="entry name" value="CB"/>
</dbReference>
<name>A0A939MQH2_9MICO</name>
<evidence type="ECO:0000256" key="8">
    <source>
        <dbReference type="ARBA" id="ARBA00023306"/>
    </source>
</evidence>
<dbReference type="Pfam" id="PF02899">
    <property type="entry name" value="Phage_int_SAM_1"/>
    <property type="match status" value="1"/>
</dbReference>
<feature type="domain" description="Core-binding (CB)" evidence="11">
    <location>
        <begin position="1"/>
        <end position="93"/>
    </location>
</feature>
<dbReference type="HAMAP" id="MF_01808">
    <property type="entry name" value="Recomb_XerC_XerD"/>
    <property type="match status" value="1"/>
</dbReference>
<comment type="subunit">
    <text evidence="9">Forms a cyclic heterotetrameric complex composed of two molecules of XerC and two molecules of XerD.</text>
</comment>
<comment type="subcellular location">
    <subcellularLocation>
        <location evidence="1 9">Cytoplasm</location>
    </subcellularLocation>
</comment>
<dbReference type="GO" id="GO:0009037">
    <property type="term" value="F:tyrosine-based site-specific recombinase activity"/>
    <property type="evidence" value="ECO:0007669"/>
    <property type="project" value="UniProtKB-UniRule"/>
</dbReference>
<comment type="caution">
    <text evidence="12">The sequence shown here is derived from an EMBL/GenBank/DDBJ whole genome shotgun (WGS) entry which is preliminary data.</text>
</comment>
<dbReference type="InterPro" id="IPR013762">
    <property type="entry name" value="Integrase-like_cat_sf"/>
</dbReference>
<keyword evidence="2 9" id="KW-0963">Cytoplasm</keyword>
<dbReference type="InterPro" id="IPR050090">
    <property type="entry name" value="Tyrosine_recombinase_XerCD"/>
</dbReference>
<dbReference type="AlphaFoldDB" id="A0A939MQH2"/>
<evidence type="ECO:0000259" key="10">
    <source>
        <dbReference type="PROSITE" id="PS51898"/>
    </source>
</evidence>
<dbReference type="PROSITE" id="PS51898">
    <property type="entry name" value="TYR_RECOMBINASE"/>
    <property type="match status" value="1"/>
</dbReference>
<dbReference type="PANTHER" id="PTHR30349:SF77">
    <property type="entry name" value="TYROSINE RECOMBINASE XERC"/>
    <property type="match status" value="1"/>
</dbReference>
<evidence type="ECO:0000259" key="11">
    <source>
        <dbReference type="PROSITE" id="PS51900"/>
    </source>
</evidence>
<dbReference type="GO" id="GO:0005737">
    <property type="term" value="C:cytoplasm"/>
    <property type="evidence" value="ECO:0007669"/>
    <property type="project" value="UniProtKB-SubCell"/>
</dbReference>
<feature type="active site" evidence="9">
    <location>
        <position position="259"/>
    </location>
</feature>